<evidence type="ECO:0000256" key="3">
    <source>
        <dbReference type="ARBA" id="ARBA00022771"/>
    </source>
</evidence>
<dbReference type="PANTHER" id="PTHR12326:SF3">
    <property type="entry name" value="DIFFERENTIALLY EXPRESSED IN FDCP 8 HOMOLOG"/>
    <property type="match status" value="1"/>
</dbReference>
<dbReference type="SUPFAM" id="SSF64268">
    <property type="entry name" value="PX domain"/>
    <property type="match status" value="1"/>
</dbReference>
<dbReference type="CDD" id="cd06093">
    <property type="entry name" value="PX_domain"/>
    <property type="match status" value="1"/>
</dbReference>
<dbReference type="EMBL" id="EQ973773">
    <property type="protein sequence ID" value="EEF51984.1"/>
    <property type="molecule type" value="Genomic_DNA"/>
</dbReference>
<evidence type="ECO:0000256" key="1">
    <source>
        <dbReference type="ARBA" id="ARBA00022723"/>
    </source>
</evidence>
<evidence type="ECO:0000256" key="4">
    <source>
        <dbReference type="ARBA" id="ARBA00022833"/>
    </source>
</evidence>
<evidence type="ECO:0000259" key="6">
    <source>
        <dbReference type="PROSITE" id="PS50195"/>
    </source>
</evidence>
<keyword evidence="2" id="KW-0677">Repeat</keyword>
<dbReference type="STRING" id="3988.B9RB07"/>
<dbReference type="InterPro" id="IPR051366">
    <property type="entry name" value="DEF8"/>
</dbReference>
<dbReference type="InterPro" id="IPR001683">
    <property type="entry name" value="PX_dom"/>
</dbReference>
<evidence type="ECO:0000256" key="2">
    <source>
        <dbReference type="ARBA" id="ARBA00022737"/>
    </source>
</evidence>
<dbReference type="SMART" id="SM00312">
    <property type="entry name" value="PX"/>
    <property type="match status" value="1"/>
</dbReference>
<dbReference type="Pfam" id="PF13901">
    <property type="entry name" value="RH_dom"/>
    <property type="match status" value="1"/>
</dbReference>
<dbReference type="PROSITE" id="PS50195">
    <property type="entry name" value="PX"/>
    <property type="match status" value="1"/>
</dbReference>
<feature type="region of interest" description="Disordered" evidence="5">
    <location>
        <begin position="1"/>
        <end position="34"/>
    </location>
</feature>
<keyword evidence="8" id="KW-1185">Reference proteome</keyword>
<evidence type="ECO:0000313" key="7">
    <source>
        <dbReference type="EMBL" id="EEF51984.1"/>
    </source>
</evidence>
<sequence length="1061" mass="118189">MINGEGPASPDPFDSFTPKTTDDVSPGSLSRYSSCGGESEFERYCSANSVMGTPSFCSSFGPANDRIESEFGSLKSLENFSLGGRLKFDRNSEEHKLSDSLILEDVMTNSGDGEFGLRDGERNFGEPSGIDTRQESFNPVGDGDNGGLCGLGLDFDGSELEEDGSSSRHEHFEDVDDDSMYGCGSDDENRKNIYTHRNIGYNKEEAFENEAQNPLLINSSVAFGSDDWDDFEQEQETMLGGTLVSLTSDQFQEHKEPDFETERGLFKSKSTSSAGLLVVNNVSRDPGGIRQVEGDELSFRNSELKQVEEVRDMPVAICQVQGTHEVARDGRIISTRLSRLEQEDVRDISVACNIVQGAIDTADCWKSCSNSDLCGMELDPFEEKNPMGLEWNILDYSLEREFLCVKSEETIGVDDRKILENQETGDVEVELDPLNEAAKQICSSPTDFFENISAEFVEDSKLDSTQLSHESNRSRSLKITPTSVDLLEEHPAPIKKIWNDQFLQKALASRASILAEKVEVHEFYDEIVNEMEEILLDSSESPGARFPQGNHMSQPQLSLPLRDGGSTASTSGTDDAFSLISRPLRIDRIEVVGAKQKKGDISLSERLVGVKEYTVYRIRVWSGKDHWEVERRYRDFYTLYRRLKSLFTDQGWTLPFPWFSVEKESRKIFGNASPDVVSERSVLIQECLRAIIHSGYFSSPPSALLWFLCPQGSVPSSPASQIPVPWSNRQPEAGNISNLGKTISLIVEIRPYKSMKQLLEAQHYTCVGCHKHFDDGMTLVQDFVQALGWGKPRLCEYTGQLFCSSCHTNETAVLPAKVLHYWDFTPYPVSQLAKSYLDSIYEQPMLCVSAVNPFLFSKIPALHHIMNVRKKIGTMLPYVRCPFRRTINKGLGSRRYLLESNDFFALKDLIDLSKGAFAALPVMVEMVSSKILEHIADQCLICCDVGVPCSARQACDDPSSLIFPFQEGEIERCKSCGSVFHKPCFRKLTSCSCGALIGEDKMVGASNRLSRKASDFLGRSSSSGLSMGLISGLFSRVKPEKEKDHRDDTVILMGSLPSTSI</sequence>
<feature type="region of interest" description="Disordered" evidence="5">
    <location>
        <begin position="115"/>
        <end position="183"/>
    </location>
</feature>
<name>B9RB07_RICCO</name>
<organism evidence="7 8">
    <name type="scientific">Ricinus communis</name>
    <name type="common">Castor bean</name>
    <dbReference type="NCBI Taxonomy" id="3988"/>
    <lineage>
        <taxon>Eukaryota</taxon>
        <taxon>Viridiplantae</taxon>
        <taxon>Streptophyta</taxon>
        <taxon>Embryophyta</taxon>
        <taxon>Tracheophyta</taxon>
        <taxon>Spermatophyta</taxon>
        <taxon>Magnoliopsida</taxon>
        <taxon>eudicotyledons</taxon>
        <taxon>Gunneridae</taxon>
        <taxon>Pentapetalae</taxon>
        <taxon>rosids</taxon>
        <taxon>fabids</taxon>
        <taxon>Malpighiales</taxon>
        <taxon>Euphorbiaceae</taxon>
        <taxon>Acalyphoideae</taxon>
        <taxon>Acalypheae</taxon>
        <taxon>Ricinus</taxon>
    </lineage>
</organism>
<proteinExistence type="predicted"/>
<dbReference type="AlphaFoldDB" id="B9RB07"/>
<dbReference type="GO" id="GO:1901981">
    <property type="term" value="F:phosphatidylinositol phosphate binding"/>
    <property type="evidence" value="ECO:0000318"/>
    <property type="project" value="GO_Central"/>
</dbReference>
<gene>
    <name evidence="7" type="ORF">RCOM_1510400</name>
</gene>
<dbReference type="InterPro" id="IPR025258">
    <property type="entry name" value="RH_dom"/>
</dbReference>
<feature type="domain" description="PX" evidence="6">
    <location>
        <begin position="594"/>
        <end position="714"/>
    </location>
</feature>
<dbReference type="FunCoup" id="B9RB07">
    <property type="interactions" value="1969"/>
</dbReference>
<accession>B9RB07</accession>
<feature type="compositionally biased region" description="Basic and acidic residues" evidence="5">
    <location>
        <begin position="115"/>
        <end position="124"/>
    </location>
</feature>
<dbReference type="InParanoid" id="B9RB07"/>
<dbReference type="eggNOG" id="KOG1829">
    <property type="taxonomic scope" value="Eukaryota"/>
</dbReference>
<evidence type="ECO:0000313" key="8">
    <source>
        <dbReference type="Proteomes" id="UP000008311"/>
    </source>
</evidence>
<evidence type="ECO:0000256" key="5">
    <source>
        <dbReference type="SAM" id="MobiDB-lite"/>
    </source>
</evidence>
<keyword evidence="1" id="KW-0479">Metal-binding</keyword>
<dbReference type="Gene3D" id="3.30.1520.10">
    <property type="entry name" value="Phox-like domain"/>
    <property type="match status" value="1"/>
</dbReference>
<keyword evidence="3" id="KW-0863">Zinc-finger</keyword>
<dbReference type="Proteomes" id="UP000008311">
    <property type="component" value="Unassembled WGS sequence"/>
</dbReference>
<keyword evidence="4" id="KW-0862">Zinc</keyword>
<dbReference type="Pfam" id="PF00787">
    <property type="entry name" value="PX"/>
    <property type="match status" value="1"/>
</dbReference>
<dbReference type="GO" id="GO:0005768">
    <property type="term" value="C:endosome"/>
    <property type="evidence" value="ECO:0007669"/>
    <property type="project" value="UniProtKB-ARBA"/>
</dbReference>
<feature type="region of interest" description="Disordered" evidence="5">
    <location>
        <begin position="540"/>
        <end position="572"/>
    </location>
</feature>
<dbReference type="PANTHER" id="PTHR12326">
    <property type="entry name" value="PLECKSTRIN HOMOLOGY DOMAIN CONTAINING PROTEIN"/>
    <property type="match status" value="1"/>
</dbReference>
<protein>
    <recommendedName>
        <fullName evidence="6">PX domain-containing protein</fullName>
    </recommendedName>
</protein>
<reference evidence="8" key="1">
    <citation type="journal article" date="2010" name="Nat. Biotechnol.">
        <title>Draft genome sequence of the oilseed species Ricinus communis.</title>
        <authorList>
            <person name="Chan A.P."/>
            <person name="Crabtree J."/>
            <person name="Zhao Q."/>
            <person name="Lorenzi H."/>
            <person name="Orvis J."/>
            <person name="Puiu D."/>
            <person name="Melake-Berhan A."/>
            <person name="Jones K.M."/>
            <person name="Redman J."/>
            <person name="Chen G."/>
            <person name="Cahoon E.B."/>
            <person name="Gedil M."/>
            <person name="Stanke M."/>
            <person name="Haas B.J."/>
            <person name="Wortman J.R."/>
            <person name="Fraser-Liggett C.M."/>
            <person name="Ravel J."/>
            <person name="Rabinowicz P.D."/>
        </authorList>
    </citation>
    <scope>NUCLEOTIDE SEQUENCE [LARGE SCALE GENOMIC DNA]</scope>
    <source>
        <strain evidence="8">cv. Hale</strain>
    </source>
</reference>
<dbReference type="GO" id="GO:0008270">
    <property type="term" value="F:zinc ion binding"/>
    <property type="evidence" value="ECO:0007669"/>
    <property type="project" value="UniProtKB-KW"/>
</dbReference>
<dbReference type="GO" id="GO:0016020">
    <property type="term" value="C:membrane"/>
    <property type="evidence" value="ECO:0007669"/>
    <property type="project" value="UniProtKB-ARBA"/>
</dbReference>
<dbReference type="SMART" id="SM01175">
    <property type="entry name" value="DUF4206"/>
    <property type="match status" value="1"/>
</dbReference>
<dbReference type="InterPro" id="IPR036871">
    <property type="entry name" value="PX_dom_sf"/>
</dbReference>